<dbReference type="EC" id="3.4.11.5" evidence="8"/>
<dbReference type="GO" id="GO:0004177">
    <property type="term" value="F:aminopeptidase activity"/>
    <property type="evidence" value="ECO:0007669"/>
    <property type="project" value="UniProtKB-UniRule"/>
</dbReference>
<name>A0A1D2N2S1_ORCCI</name>
<keyword evidence="5 8" id="KW-0963">Cytoplasm</keyword>
<dbReference type="InterPro" id="IPR005944">
    <property type="entry name" value="Pro_iminopeptidase"/>
</dbReference>
<comment type="subcellular location">
    <subcellularLocation>
        <location evidence="2 8">Cytoplasm</location>
    </subcellularLocation>
</comment>
<proteinExistence type="inferred from homology"/>
<evidence type="ECO:0000256" key="8">
    <source>
        <dbReference type="PIRNR" id="PIRNR006431"/>
    </source>
</evidence>
<dbReference type="InterPro" id="IPR000073">
    <property type="entry name" value="AB_hydrolase_1"/>
</dbReference>
<evidence type="ECO:0000256" key="9">
    <source>
        <dbReference type="PIRSR" id="PIRSR006431-1"/>
    </source>
</evidence>
<dbReference type="Gene3D" id="3.40.50.1820">
    <property type="entry name" value="alpha/beta hydrolase"/>
    <property type="match status" value="2"/>
</dbReference>
<evidence type="ECO:0000256" key="3">
    <source>
        <dbReference type="ARBA" id="ARBA00010088"/>
    </source>
</evidence>
<dbReference type="AlphaFoldDB" id="A0A1D2N2S1"/>
<dbReference type="Pfam" id="PF00561">
    <property type="entry name" value="Abhydrolase_1"/>
    <property type="match status" value="1"/>
</dbReference>
<evidence type="ECO:0000256" key="2">
    <source>
        <dbReference type="ARBA" id="ARBA00004496"/>
    </source>
</evidence>
<dbReference type="GO" id="GO:0006508">
    <property type="term" value="P:proteolysis"/>
    <property type="evidence" value="ECO:0007669"/>
    <property type="project" value="UniProtKB-KW"/>
</dbReference>
<keyword evidence="7 8" id="KW-0378">Hydrolase</keyword>
<evidence type="ECO:0000313" key="12">
    <source>
        <dbReference type="Proteomes" id="UP000094527"/>
    </source>
</evidence>
<dbReference type="PRINTS" id="PR00793">
    <property type="entry name" value="PROAMNOPTASE"/>
</dbReference>
<dbReference type="Proteomes" id="UP000094527">
    <property type="component" value="Unassembled WGS sequence"/>
</dbReference>
<feature type="active site" description="Proton donor" evidence="9">
    <location>
        <position position="276"/>
    </location>
</feature>
<dbReference type="OrthoDB" id="10249433at2759"/>
<comment type="catalytic activity">
    <reaction evidence="1 8">
        <text>Release of N-terminal proline from a peptide.</text>
        <dbReference type="EC" id="3.4.11.5"/>
    </reaction>
</comment>
<accession>A0A1D2N2S1</accession>
<sequence>MGDEIALYSAIQPRSSGFLEVSPLHKIYYEECGIRDGIPVIYIHGGPGGGIGERDRRYFDPEAYRIVLFDQRGAGKSTPAFSLEENDTWNLVADIEKLREHLGIEKWVVFGGSWGSTLALVYAETHINRKVLPFFSRLWEDYIAPIPEEERGDFISAYYKRLTGDNEEERLRCARAWSKWEMATSQLRINPENLNKCADDVFSLAFARIECHYFINNGFFKSPNHVLDNANIIHESGIPVTNCPRSYDVVCPAKTAWELHKKLPNAEFYLIEDAGHSAKEEGITKSWWRHVINTRL</sequence>
<dbReference type="OMA" id="ICPMETA"/>
<dbReference type="InterPro" id="IPR029058">
    <property type="entry name" value="AB_hydrolase_fold"/>
</dbReference>
<dbReference type="SUPFAM" id="SSF53474">
    <property type="entry name" value="alpha/beta-Hydrolases"/>
    <property type="match status" value="1"/>
</dbReference>
<evidence type="ECO:0000256" key="6">
    <source>
        <dbReference type="ARBA" id="ARBA00022670"/>
    </source>
</evidence>
<dbReference type="PANTHER" id="PTHR43722">
    <property type="entry name" value="PROLINE IMINOPEPTIDASE"/>
    <property type="match status" value="1"/>
</dbReference>
<feature type="active site" description="Nucleophile" evidence="9">
    <location>
        <position position="113"/>
    </location>
</feature>
<keyword evidence="12" id="KW-1185">Reference proteome</keyword>
<gene>
    <name evidence="11" type="ORF">Ocin01_07094</name>
</gene>
<evidence type="ECO:0000259" key="10">
    <source>
        <dbReference type="Pfam" id="PF00561"/>
    </source>
</evidence>
<comment type="caution">
    <text evidence="11">The sequence shown here is derived from an EMBL/GenBank/DDBJ whole genome shotgun (WGS) entry which is preliminary data.</text>
</comment>
<dbReference type="GO" id="GO:0005737">
    <property type="term" value="C:cytoplasm"/>
    <property type="evidence" value="ECO:0007669"/>
    <property type="project" value="UniProtKB-SubCell"/>
</dbReference>
<evidence type="ECO:0000256" key="7">
    <source>
        <dbReference type="ARBA" id="ARBA00022801"/>
    </source>
</evidence>
<evidence type="ECO:0000256" key="5">
    <source>
        <dbReference type="ARBA" id="ARBA00022490"/>
    </source>
</evidence>
<dbReference type="EMBL" id="LJIJ01000269">
    <property type="protein sequence ID" value="ODM99587.1"/>
    <property type="molecule type" value="Genomic_DNA"/>
</dbReference>
<dbReference type="STRING" id="48709.A0A1D2N2S1"/>
<dbReference type="InterPro" id="IPR002410">
    <property type="entry name" value="Peptidase_S33"/>
</dbReference>
<feature type="domain" description="AB hydrolase-1" evidence="10">
    <location>
        <begin position="39"/>
        <end position="282"/>
    </location>
</feature>
<dbReference type="PIRSF" id="PIRSF006431">
    <property type="entry name" value="Pept_S33"/>
    <property type="match status" value="1"/>
</dbReference>
<keyword evidence="6 8" id="KW-0645">Protease</keyword>
<evidence type="ECO:0000256" key="4">
    <source>
        <dbReference type="ARBA" id="ARBA00022438"/>
    </source>
</evidence>
<keyword evidence="4 8" id="KW-0031">Aminopeptidase</keyword>
<organism evidence="11 12">
    <name type="scientific">Orchesella cincta</name>
    <name type="common">Springtail</name>
    <name type="synonym">Podura cincta</name>
    <dbReference type="NCBI Taxonomy" id="48709"/>
    <lineage>
        <taxon>Eukaryota</taxon>
        <taxon>Metazoa</taxon>
        <taxon>Ecdysozoa</taxon>
        <taxon>Arthropoda</taxon>
        <taxon>Hexapoda</taxon>
        <taxon>Collembola</taxon>
        <taxon>Entomobryomorpha</taxon>
        <taxon>Entomobryoidea</taxon>
        <taxon>Orchesellidae</taxon>
        <taxon>Orchesellinae</taxon>
        <taxon>Orchesella</taxon>
    </lineage>
</organism>
<feature type="active site" evidence="9">
    <location>
        <position position="248"/>
    </location>
</feature>
<comment type="similarity">
    <text evidence="3 8">Belongs to the peptidase S33 family.</text>
</comment>
<evidence type="ECO:0000313" key="11">
    <source>
        <dbReference type="EMBL" id="ODM99587.1"/>
    </source>
</evidence>
<evidence type="ECO:0000256" key="1">
    <source>
        <dbReference type="ARBA" id="ARBA00001585"/>
    </source>
</evidence>
<protein>
    <recommendedName>
        <fullName evidence="8">Proline iminopeptidase</fullName>
        <shortName evidence="8">PIP</shortName>
        <ecNumber evidence="8">3.4.11.5</ecNumber>
    </recommendedName>
    <alternativeName>
        <fullName evidence="8">Prolyl aminopeptidase</fullName>
    </alternativeName>
</protein>
<dbReference type="PANTHER" id="PTHR43722:SF1">
    <property type="entry name" value="PROLINE IMINOPEPTIDASE"/>
    <property type="match status" value="1"/>
</dbReference>
<reference evidence="11 12" key="1">
    <citation type="journal article" date="2016" name="Genome Biol. Evol.">
        <title>Gene Family Evolution Reflects Adaptation to Soil Environmental Stressors in the Genome of the Collembolan Orchesella cincta.</title>
        <authorList>
            <person name="Faddeeva-Vakhrusheva A."/>
            <person name="Derks M.F."/>
            <person name="Anvar S.Y."/>
            <person name="Agamennone V."/>
            <person name="Suring W."/>
            <person name="Smit S."/>
            <person name="van Straalen N.M."/>
            <person name="Roelofs D."/>
        </authorList>
    </citation>
    <scope>NUCLEOTIDE SEQUENCE [LARGE SCALE GENOMIC DNA]</scope>
    <source>
        <tissue evidence="11">Mixed pool</tissue>
    </source>
</reference>